<dbReference type="AlphaFoldDB" id="A0AAJ0MC56"/>
<organism evidence="2 3">
    <name type="scientific">Lasiosphaeria hispida</name>
    <dbReference type="NCBI Taxonomy" id="260671"/>
    <lineage>
        <taxon>Eukaryota</taxon>
        <taxon>Fungi</taxon>
        <taxon>Dikarya</taxon>
        <taxon>Ascomycota</taxon>
        <taxon>Pezizomycotina</taxon>
        <taxon>Sordariomycetes</taxon>
        <taxon>Sordariomycetidae</taxon>
        <taxon>Sordariales</taxon>
        <taxon>Lasiosphaeriaceae</taxon>
        <taxon>Lasiosphaeria</taxon>
    </lineage>
</organism>
<sequence>MEPASTNPSSAGSSPRSPEPDSTVDVASHTALEPDELEMEAVLDDGDSAIGSFDYIHCQLMIGAFRDWPRFFAQSLAYLTPSGYLEVHDTDFVIRCDDGTLLADSALAKWHALMHEAAAAAGFPLDAISKVPDMMHAAGFVDIVARPIKWPINMWPRDARHKVLGRWAYTNFTWGV</sequence>
<feature type="region of interest" description="Disordered" evidence="1">
    <location>
        <begin position="1"/>
        <end position="26"/>
    </location>
</feature>
<reference evidence="2" key="2">
    <citation type="submission" date="2023-06" db="EMBL/GenBank/DDBJ databases">
        <authorList>
            <consortium name="Lawrence Berkeley National Laboratory"/>
            <person name="Haridas S."/>
            <person name="Hensen N."/>
            <person name="Bonometti L."/>
            <person name="Westerberg I."/>
            <person name="Brannstrom I.O."/>
            <person name="Guillou S."/>
            <person name="Cros-Aarteil S."/>
            <person name="Calhoun S."/>
            <person name="Kuo A."/>
            <person name="Mondo S."/>
            <person name="Pangilinan J."/>
            <person name="Riley R."/>
            <person name="Labutti K."/>
            <person name="Andreopoulos B."/>
            <person name="Lipzen A."/>
            <person name="Chen C."/>
            <person name="Yanf M."/>
            <person name="Daum C."/>
            <person name="Ng V."/>
            <person name="Clum A."/>
            <person name="Steindorff A."/>
            <person name="Ohm R."/>
            <person name="Martin F."/>
            <person name="Silar P."/>
            <person name="Natvig D."/>
            <person name="Lalanne C."/>
            <person name="Gautier V."/>
            <person name="Ament-Velasquez S.L."/>
            <person name="Kruys A."/>
            <person name="Hutchinson M.I."/>
            <person name="Powell A.J."/>
            <person name="Barry K."/>
            <person name="Miller A.N."/>
            <person name="Grigoriev I.V."/>
            <person name="Debuchy R."/>
            <person name="Gladieux P."/>
            <person name="Thoren M.H."/>
            <person name="Johannesson H."/>
        </authorList>
    </citation>
    <scope>NUCLEOTIDE SEQUENCE</scope>
    <source>
        <strain evidence="2">CBS 955.72</strain>
    </source>
</reference>
<dbReference type="Gene3D" id="3.40.50.150">
    <property type="entry name" value="Vaccinia Virus protein VP39"/>
    <property type="match status" value="1"/>
</dbReference>
<feature type="compositionally biased region" description="Polar residues" evidence="1">
    <location>
        <begin position="1"/>
        <end position="16"/>
    </location>
</feature>
<accession>A0AAJ0MC56</accession>
<evidence type="ECO:0000313" key="2">
    <source>
        <dbReference type="EMBL" id="KAK3348835.1"/>
    </source>
</evidence>
<dbReference type="Pfam" id="PF13489">
    <property type="entry name" value="Methyltransf_23"/>
    <property type="match status" value="1"/>
</dbReference>
<gene>
    <name evidence="2" type="ORF">B0T25DRAFT_569501</name>
</gene>
<name>A0AAJ0MC56_9PEZI</name>
<dbReference type="EMBL" id="JAUIQD010000005">
    <property type="protein sequence ID" value="KAK3348835.1"/>
    <property type="molecule type" value="Genomic_DNA"/>
</dbReference>
<dbReference type="Proteomes" id="UP001275084">
    <property type="component" value="Unassembled WGS sequence"/>
</dbReference>
<dbReference type="InterPro" id="IPR029063">
    <property type="entry name" value="SAM-dependent_MTases_sf"/>
</dbReference>
<evidence type="ECO:0008006" key="4">
    <source>
        <dbReference type="Google" id="ProtNLM"/>
    </source>
</evidence>
<evidence type="ECO:0000256" key="1">
    <source>
        <dbReference type="SAM" id="MobiDB-lite"/>
    </source>
</evidence>
<evidence type="ECO:0000313" key="3">
    <source>
        <dbReference type="Proteomes" id="UP001275084"/>
    </source>
</evidence>
<comment type="caution">
    <text evidence="2">The sequence shown here is derived from an EMBL/GenBank/DDBJ whole genome shotgun (WGS) entry which is preliminary data.</text>
</comment>
<dbReference type="SUPFAM" id="SSF53335">
    <property type="entry name" value="S-adenosyl-L-methionine-dependent methyltransferases"/>
    <property type="match status" value="1"/>
</dbReference>
<keyword evidence="3" id="KW-1185">Reference proteome</keyword>
<reference evidence="2" key="1">
    <citation type="journal article" date="2023" name="Mol. Phylogenet. Evol.">
        <title>Genome-scale phylogeny and comparative genomics of the fungal order Sordariales.</title>
        <authorList>
            <person name="Hensen N."/>
            <person name="Bonometti L."/>
            <person name="Westerberg I."/>
            <person name="Brannstrom I.O."/>
            <person name="Guillou S."/>
            <person name="Cros-Aarteil S."/>
            <person name="Calhoun S."/>
            <person name="Haridas S."/>
            <person name="Kuo A."/>
            <person name="Mondo S."/>
            <person name="Pangilinan J."/>
            <person name="Riley R."/>
            <person name="LaButti K."/>
            <person name="Andreopoulos B."/>
            <person name="Lipzen A."/>
            <person name="Chen C."/>
            <person name="Yan M."/>
            <person name="Daum C."/>
            <person name="Ng V."/>
            <person name="Clum A."/>
            <person name="Steindorff A."/>
            <person name="Ohm R.A."/>
            <person name="Martin F."/>
            <person name="Silar P."/>
            <person name="Natvig D.O."/>
            <person name="Lalanne C."/>
            <person name="Gautier V."/>
            <person name="Ament-Velasquez S.L."/>
            <person name="Kruys A."/>
            <person name="Hutchinson M.I."/>
            <person name="Powell A.J."/>
            <person name="Barry K."/>
            <person name="Miller A.N."/>
            <person name="Grigoriev I.V."/>
            <person name="Debuchy R."/>
            <person name="Gladieux P."/>
            <person name="Hiltunen Thoren M."/>
            <person name="Johannesson H."/>
        </authorList>
    </citation>
    <scope>NUCLEOTIDE SEQUENCE</scope>
    <source>
        <strain evidence="2">CBS 955.72</strain>
    </source>
</reference>
<proteinExistence type="predicted"/>
<protein>
    <recommendedName>
        <fullName evidence="4">Methyltransferase domain-containing protein</fullName>
    </recommendedName>
</protein>